<evidence type="ECO:0000313" key="2">
    <source>
        <dbReference type="Proteomes" id="UP000199048"/>
    </source>
</evidence>
<dbReference type="Proteomes" id="UP000199048">
    <property type="component" value="Unassembled WGS sequence"/>
</dbReference>
<dbReference type="RefSeq" id="WP_092046304.1">
    <property type="nucleotide sequence ID" value="NZ_FOTK01000055.1"/>
</dbReference>
<organism evidence="1 2">
    <name type="scientific">Methylobacterium pseudosasicola</name>
    <dbReference type="NCBI Taxonomy" id="582667"/>
    <lineage>
        <taxon>Bacteria</taxon>
        <taxon>Pseudomonadati</taxon>
        <taxon>Pseudomonadota</taxon>
        <taxon>Alphaproteobacteria</taxon>
        <taxon>Hyphomicrobiales</taxon>
        <taxon>Methylobacteriaceae</taxon>
        <taxon>Methylobacterium</taxon>
    </lineage>
</organism>
<keyword evidence="2" id="KW-1185">Reference proteome</keyword>
<protein>
    <submittedName>
        <fullName evidence="1">Uncharacterized protein</fullName>
    </submittedName>
</protein>
<name>A0A1I4TKZ6_9HYPH</name>
<reference evidence="2" key="1">
    <citation type="submission" date="2016-10" db="EMBL/GenBank/DDBJ databases">
        <authorList>
            <person name="Varghese N."/>
            <person name="Submissions S."/>
        </authorList>
    </citation>
    <scope>NUCLEOTIDE SEQUENCE [LARGE SCALE GENOMIC DNA]</scope>
    <source>
        <strain evidence="2">BL36</strain>
    </source>
</reference>
<evidence type="ECO:0000313" key="1">
    <source>
        <dbReference type="EMBL" id="SFM77220.1"/>
    </source>
</evidence>
<dbReference type="OrthoDB" id="9961044at2"/>
<gene>
    <name evidence="1" type="ORF">SAMN05192568_10553</name>
</gene>
<dbReference type="EMBL" id="FOTK01000055">
    <property type="protein sequence ID" value="SFM77220.1"/>
    <property type="molecule type" value="Genomic_DNA"/>
</dbReference>
<proteinExistence type="predicted"/>
<dbReference type="AlphaFoldDB" id="A0A1I4TKZ6"/>
<sequence length="91" mass="9835">MRTDQEDAIRAVAENVISILVSKQDGHRFLANGRDVVLAELMRELQAVMPTGSSDALAGACNRFLDQLAPSVTLRPWVEAVDPIGGSVSMR</sequence>
<accession>A0A1I4TKZ6</accession>